<protein>
    <submittedName>
        <fullName evidence="2">Uncharacterized protein</fullName>
    </submittedName>
</protein>
<reference evidence="2" key="1">
    <citation type="submission" date="2023-10" db="EMBL/GenBank/DDBJ databases">
        <authorList>
            <person name="Chen Y."/>
            <person name="Shah S."/>
            <person name="Dougan E. K."/>
            <person name="Thang M."/>
            <person name="Chan C."/>
        </authorList>
    </citation>
    <scope>NUCLEOTIDE SEQUENCE [LARGE SCALE GENOMIC DNA]</scope>
</reference>
<evidence type="ECO:0000256" key="1">
    <source>
        <dbReference type="SAM" id="MobiDB-lite"/>
    </source>
</evidence>
<dbReference type="EMBL" id="CAUYUJ010015983">
    <property type="protein sequence ID" value="CAK0860484.1"/>
    <property type="molecule type" value="Genomic_DNA"/>
</dbReference>
<sequence length="177" mass="19163">MMVHLAITMLVRVQGGELNAGEAPKGALERDAEKFCRSSGRFQKLSRSIFKIELFQTSSSVDSLATLLEAPFTAAYSSQSGEVVGILKQMIETFQANVDEATQVEQVAATAYEKLKETLEGAAKTMGEARDEKQGLLSANDGGLGTMKEQLSTAETERTDASQFLERLGDICTTKTK</sequence>
<accession>A0ABN9UKV8</accession>
<gene>
    <name evidence="2" type="ORF">PCOR1329_LOCUS49443</name>
</gene>
<keyword evidence="3" id="KW-1185">Reference proteome</keyword>
<organism evidence="2 3">
    <name type="scientific">Prorocentrum cordatum</name>
    <dbReference type="NCBI Taxonomy" id="2364126"/>
    <lineage>
        <taxon>Eukaryota</taxon>
        <taxon>Sar</taxon>
        <taxon>Alveolata</taxon>
        <taxon>Dinophyceae</taxon>
        <taxon>Prorocentrales</taxon>
        <taxon>Prorocentraceae</taxon>
        <taxon>Prorocentrum</taxon>
    </lineage>
</organism>
<evidence type="ECO:0000313" key="2">
    <source>
        <dbReference type="EMBL" id="CAK0860484.1"/>
    </source>
</evidence>
<name>A0ABN9UKV8_9DINO</name>
<feature type="non-terminal residue" evidence="2">
    <location>
        <position position="177"/>
    </location>
</feature>
<proteinExistence type="predicted"/>
<evidence type="ECO:0000313" key="3">
    <source>
        <dbReference type="Proteomes" id="UP001189429"/>
    </source>
</evidence>
<feature type="region of interest" description="Disordered" evidence="1">
    <location>
        <begin position="125"/>
        <end position="145"/>
    </location>
</feature>
<comment type="caution">
    <text evidence="2">The sequence shown here is derived from an EMBL/GenBank/DDBJ whole genome shotgun (WGS) entry which is preliminary data.</text>
</comment>
<dbReference type="Proteomes" id="UP001189429">
    <property type="component" value="Unassembled WGS sequence"/>
</dbReference>